<evidence type="ECO:0000256" key="1">
    <source>
        <dbReference type="SAM" id="MobiDB-lite"/>
    </source>
</evidence>
<name>A0A2N1MYR9_9GLOM</name>
<accession>A0A2N1MYR9</accession>
<dbReference type="VEuPathDB" id="FungiDB:FUN_006331"/>
<feature type="compositionally biased region" description="Low complexity" evidence="1">
    <location>
        <begin position="105"/>
        <end position="127"/>
    </location>
</feature>
<proteinExistence type="predicted"/>
<reference evidence="2 3" key="2">
    <citation type="submission" date="2017-10" db="EMBL/GenBank/DDBJ databases">
        <title>Extensive intraspecific genome diversity in a model arbuscular mycorrhizal fungus.</title>
        <authorList>
            <person name="Chen E.C.H."/>
            <person name="Morin E."/>
            <person name="Baudet D."/>
            <person name="Noel J."/>
            <person name="Ndikumana S."/>
            <person name="Charron P."/>
            <person name="St-Onge C."/>
            <person name="Giorgi J."/>
            <person name="Grigoriev I.V."/>
            <person name="Roux C."/>
            <person name="Martin F.M."/>
            <person name="Corradi N."/>
        </authorList>
    </citation>
    <scope>NUCLEOTIDE SEQUENCE [LARGE SCALE GENOMIC DNA]</scope>
    <source>
        <strain evidence="2 3">C2</strain>
    </source>
</reference>
<feature type="region of interest" description="Disordered" evidence="1">
    <location>
        <begin position="203"/>
        <end position="223"/>
    </location>
</feature>
<protein>
    <submittedName>
        <fullName evidence="2">Uncharacterized protein</fullName>
    </submittedName>
</protein>
<dbReference type="Proteomes" id="UP000233469">
    <property type="component" value="Unassembled WGS sequence"/>
</dbReference>
<evidence type="ECO:0000313" key="3">
    <source>
        <dbReference type="Proteomes" id="UP000233469"/>
    </source>
</evidence>
<dbReference type="AlphaFoldDB" id="A0A2N1MYR9"/>
<dbReference type="EMBL" id="LLXL01001046">
    <property type="protein sequence ID" value="PKK66788.1"/>
    <property type="molecule type" value="Genomic_DNA"/>
</dbReference>
<dbReference type="VEuPathDB" id="FungiDB:RhiirFUN_010885"/>
<organism evidence="2 3">
    <name type="scientific">Rhizophagus irregularis</name>
    <dbReference type="NCBI Taxonomy" id="588596"/>
    <lineage>
        <taxon>Eukaryota</taxon>
        <taxon>Fungi</taxon>
        <taxon>Fungi incertae sedis</taxon>
        <taxon>Mucoromycota</taxon>
        <taxon>Glomeromycotina</taxon>
        <taxon>Glomeromycetes</taxon>
        <taxon>Glomerales</taxon>
        <taxon>Glomeraceae</taxon>
        <taxon>Rhizophagus</taxon>
    </lineage>
</organism>
<gene>
    <name evidence="2" type="ORF">RhiirC2_784342</name>
</gene>
<comment type="caution">
    <text evidence="2">The sequence shown here is derived from an EMBL/GenBank/DDBJ whole genome shotgun (WGS) entry which is preliminary data.</text>
</comment>
<reference evidence="2 3" key="1">
    <citation type="submission" date="2016-04" db="EMBL/GenBank/DDBJ databases">
        <title>Genome analyses suggest a sexual origin of heterokaryosis in a supposedly ancient asexual fungus.</title>
        <authorList>
            <person name="Ropars J."/>
            <person name="Sedzielewska K."/>
            <person name="Noel J."/>
            <person name="Charron P."/>
            <person name="Farinelli L."/>
            <person name="Marton T."/>
            <person name="Kruger M."/>
            <person name="Pelin A."/>
            <person name="Brachmann A."/>
            <person name="Corradi N."/>
        </authorList>
    </citation>
    <scope>NUCLEOTIDE SEQUENCE [LARGE SCALE GENOMIC DNA]</scope>
    <source>
        <strain evidence="2 3">C2</strain>
    </source>
</reference>
<feature type="region of interest" description="Disordered" evidence="1">
    <location>
        <begin position="96"/>
        <end position="133"/>
    </location>
</feature>
<sequence>MIEAWTIELEQRVQGSDETVEHCVSVLQKLFTRVEGYNEAQKTQKAKRCKMALTMAGKNKNVSNYDNSAQLETTQLTQMIMKLSTSVSEIKNEIKEKAENRSHYNGRNNNSQWNRNNNNSNSNNGSGIIRTRSPGHISRTCLQRNNNRSGNGGIAATVLNQQSQQPQLAQSTQPLNANSTNNLNSNNNDLIALLVQQLLAQKGGNSTTGGPPNVITDLVWSDN</sequence>
<evidence type="ECO:0000313" key="2">
    <source>
        <dbReference type="EMBL" id="PKK66788.1"/>
    </source>
</evidence>